<evidence type="ECO:0000313" key="25">
    <source>
        <dbReference type="EMBL" id="CCK70223.1"/>
    </source>
</evidence>
<evidence type="ECO:0000256" key="14">
    <source>
        <dbReference type="ARBA" id="ARBA00022842"/>
    </source>
</evidence>
<dbReference type="Gene3D" id="3.80.10.10">
    <property type="entry name" value="Ribonuclease Inhibitor"/>
    <property type="match status" value="2"/>
</dbReference>
<dbReference type="FunFam" id="3.60.10.10:FF:000037">
    <property type="entry name" value="Glucose-repressible alcohol dehydrogenase transcriptional effector"/>
    <property type="match status" value="1"/>
</dbReference>
<dbReference type="GO" id="GO:0003723">
    <property type="term" value="F:RNA binding"/>
    <property type="evidence" value="ECO:0007669"/>
    <property type="project" value="UniProtKB-KW"/>
</dbReference>
<protein>
    <recommendedName>
        <fullName evidence="19">CCR4-Not complex 3'-5'-exoribonuclease subunit Ccr4</fullName>
        <ecNumber evidence="6">3.1.13.4</ecNumber>
    </recommendedName>
    <alternativeName>
        <fullName evidence="20">Carbon catabolite repressor protein 4</fullName>
    </alternativeName>
    <alternativeName>
        <fullName evidence="21">Cytoplasmic deadenylase</fullName>
    </alternativeName>
    <alternativeName>
        <fullName evidence="22">Glucose-repressible alcohol dehydrogenase transcriptional effector</fullName>
    </alternativeName>
</protein>
<dbReference type="RefSeq" id="XP_022464469.1">
    <property type="nucleotide sequence ID" value="XM_022607922.1"/>
</dbReference>
<keyword evidence="17" id="KW-0804">Transcription</keyword>
<evidence type="ECO:0000256" key="6">
    <source>
        <dbReference type="ARBA" id="ARBA00012161"/>
    </source>
</evidence>
<reference evidence="26" key="2">
    <citation type="submission" date="2012-08" db="EMBL/GenBank/DDBJ databases">
        <title>Genome sequence of Kazachstania naganishii.</title>
        <authorList>
            <person name="Gordon J.L."/>
            <person name="Armisen D."/>
            <person name="Proux-Wera E."/>
            <person name="OhEigeartaigh S.S."/>
            <person name="Byrne K.P."/>
            <person name="Wolfe K.H."/>
        </authorList>
    </citation>
    <scope>NUCLEOTIDE SEQUENCE [LARGE SCALE GENOMIC DNA]</scope>
    <source>
        <strain evidence="26">ATCC MYA-139 / BCRC 22969 / CBS 8797 / CCRC 22969 / KCTC 17520 / NBRC 10181 / NCYC 3082</strain>
    </source>
</reference>
<dbReference type="SUPFAM" id="SSF56219">
    <property type="entry name" value="DNase I-like"/>
    <property type="match status" value="1"/>
</dbReference>
<dbReference type="KEGG" id="kng:KNAG_0D04840"/>
<keyword evidence="12" id="KW-0378">Hydrolase</keyword>
<dbReference type="AlphaFoldDB" id="J7RL42"/>
<evidence type="ECO:0000256" key="20">
    <source>
        <dbReference type="ARBA" id="ARBA00030493"/>
    </source>
</evidence>
<keyword evidence="26" id="KW-1185">Reference proteome</keyword>
<evidence type="ECO:0000256" key="8">
    <source>
        <dbReference type="ARBA" id="ARBA00022614"/>
    </source>
</evidence>
<accession>J7RL42</accession>
<evidence type="ECO:0000259" key="24">
    <source>
        <dbReference type="Pfam" id="PF03372"/>
    </source>
</evidence>
<keyword evidence="18" id="KW-0539">Nucleus</keyword>
<dbReference type="STRING" id="1071383.J7RL42"/>
<dbReference type="GeneID" id="34525912"/>
<keyword evidence="11" id="KW-0677">Repeat</keyword>
<keyword evidence="14" id="KW-0460">Magnesium</keyword>
<dbReference type="InterPro" id="IPR050410">
    <property type="entry name" value="CCR4/nocturin_mRNA_transcr"/>
</dbReference>
<evidence type="ECO:0000256" key="13">
    <source>
        <dbReference type="ARBA" id="ARBA00022839"/>
    </source>
</evidence>
<keyword evidence="8" id="KW-0433">Leucine-rich repeat</keyword>
<evidence type="ECO:0000256" key="21">
    <source>
        <dbReference type="ARBA" id="ARBA00031469"/>
    </source>
</evidence>
<evidence type="ECO:0000256" key="9">
    <source>
        <dbReference type="ARBA" id="ARBA00022722"/>
    </source>
</evidence>
<dbReference type="Pfam" id="PF03372">
    <property type="entry name" value="Exo_endo_phos"/>
    <property type="match status" value="1"/>
</dbReference>
<dbReference type="PROSITE" id="PS51450">
    <property type="entry name" value="LRR"/>
    <property type="match status" value="1"/>
</dbReference>
<dbReference type="InterPro" id="IPR003591">
    <property type="entry name" value="Leu-rich_rpt_typical-subtyp"/>
</dbReference>
<dbReference type="SUPFAM" id="SSF52058">
    <property type="entry name" value="L domain-like"/>
    <property type="match status" value="1"/>
</dbReference>
<dbReference type="PANTHER" id="PTHR12121">
    <property type="entry name" value="CARBON CATABOLITE REPRESSOR PROTEIN 4"/>
    <property type="match status" value="1"/>
</dbReference>
<dbReference type="GO" id="GO:0016593">
    <property type="term" value="C:Cdc73/Paf1 complex"/>
    <property type="evidence" value="ECO:0007669"/>
    <property type="project" value="EnsemblFungi"/>
</dbReference>
<dbReference type="InterPro" id="IPR005135">
    <property type="entry name" value="Endo/exonuclease/phosphatase"/>
</dbReference>
<dbReference type="GO" id="GO:0030015">
    <property type="term" value="C:CCR4-NOT core complex"/>
    <property type="evidence" value="ECO:0007669"/>
    <property type="project" value="EnsemblFungi"/>
</dbReference>
<keyword evidence="16" id="KW-0805">Transcription regulation</keyword>
<keyword evidence="7" id="KW-0963">Cytoplasm</keyword>
<feature type="domain" description="Endonuclease/exonuclease/phosphatase" evidence="24">
    <location>
        <begin position="438"/>
        <end position="745"/>
    </location>
</feature>
<organism evidence="25 26">
    <name type="scientific">Huiozyma naganishii (strain ATCC MYA-139 / BCRC 22969 / CBS 8797 / KCTC 17520 / NBRC 10181 / NCYC 3082 / Yp74L-3)</name>
    <name type="common">Yeast</name>
    <name type="synonym">Kazachstania naganishii</name>
    <dbReference type="NCBI Taxonomy" id="1071383"/>
    <lineage>
        <taxon>Eukaryota</taxon>
        <taxon>Fungi</taxon>
        <taxon>Dikarya</taxon>
        <taxon>Ascomycota</taxon>
        <taxon>Saccharomycotina</taxon>
        <taxon>Saccharomycetes</taxon>
        <taxon>Saccharomycetales</taxon>
        <taxon>Saccharomycetaceae</taxon>
        <taxon>Huiozyma</taxon>
    </lineage>
</organism>
<feature type="region of interest" description="Disordered" evidence="23">
    <location>
        <begin position="759"/>
        <end position="779"/>
    </location>
</feature>
<evidence type="ECO:0000256" key="17">
    <source>
        <dbReference type="ARBA" id="ARBA00023163"/>
    </source>
</evidence>
<evidence type="ECO:0000256" key="4">
    <source>
        <dbReference type="ARBA" id="ARBA00004496"/>
    </source>
</evidence>
<gene>
    <name evidence="25" type="primary">KNAG0D04840</name>
    <name evidence="25" type="ordered locus">KNAG_0D04840</name>
</gene>
<name>J7RL42_HUIN7</name>
<evidence type="ECO:0000256" key="2">
    <source>
        <dbReference type="ARBA" id="ARBA00001946"/>
    </source>
</evidence>
<dbReference type="eggNOG" id="KOG0620">
    <property type="taxonomic scope" value="Eukaryota"/>
</dbReference>
<sequence length="779" mass="87608">MNDFALMGGVANPVQGVHLGNGTGAGAGAGAGGMPAVPPPPGIAPANRNSRQLLDYLAVNNNGGGCSRWGFWRGGPGPPPPPGAIASDPTTQLHLNAANAAMHPHLEDPALLNNDIWKLQVQLAAVSAQSLGQPNVYARQNAMKKYLAHQQTAGGDPPTAGNQSLQQLNEASMSLLNRTRVLLSEIAADSQKIKKGYQADEPTAVESTAGTPSTPAAELQAARDNNATPSIFQHKKITPFHIEDEEDEDTMPIEKSKDTAYNDQLWHALDFSNLQIFNVNKNLFKYTFLTKLYLNGNGLSTLPSGIKHLNNLRVLDLSHNRLSELPAELGNCFRLKYLYLFNNLVETLPWEMGNLCNLQFLGVEGNPLDKKLLKILLEKSITGLIFYLRDNRPEIPLVHDRPFVELDIDGEPKHEYESLQESSQGVDHELTKKSFTVLSYNTLCQHYATPKMYRYTPSWALSWEYRRAKLRDQILSYSCDIMCLQEVEARTFEDFWLPLLEKHGYSGSFHAKTRAKLLQHRDSKKVDGCCVFFKRTKFRLIKKEEVDFSSTWMKHEKFQRTEDFLNRAMNKDNIALYFKLQHIASGEHIWVATTHLHWDPKFNDVKTFQVGVLLDHLQTLIRQDNPRQDVKKAPVIICGDFNSYIDSAVYELLSSGSVKDHRDGIKRDYGYMSQNNFSHQLALNSSYGLIGELPFTNFTPSFVDVIDYIWYSTHALRIRGLLGKLDDEYISKFIGFPNDKFPSDHIPLIVRFELLNTNNNNNNNTSNNNASSNSGSRKV</sequence>
<proteinExistence type="inferred from homology"/>
<evidence type="ECO:0000256" key="12">
    <source>
        <dbReference type="ARBA" id="ARBA00022801"/>
    </source>
</evidence>
<evidence type="ECO:0000256" key="11">
    <source>
        <dbReference type="ARBA" id="ARBA00022737"/>
    </source>
</evidence>
<evidence type="ECO:0000256" key="16">
    <source>
        <dbReference type="ARBA" id="ARBA00023015"/>
    </source>
</evidence>
<dbReference type="InterPro" id="IPR032675">
    <property type="entry name" value="LRR_dom_sf"/>
</dbReference>
<dbReference type="GO" id="GO:0004535">
    <property type="term" value="F:poly(A)-specific ribonuclease activity"/>
    <property type="evidence" value="ECO:0007669"/>
    <property type="project" value="UniProtKB-EC"/>
</dbReference>
<dbReference type="EC" id="3.1.13.4" evidence="6"/>
<dbReference type="GO" id="GO:0007089">
    <property type="term" value="P:traversing start control point of mitotic cell cycle"/>
    <property type="evidence" value="ECO:0007669"/>
    <property type="project" value="EnsemblFungi"/>
</dbReference>
<dbReference type="GO" id="GO:0046872">
    <property type="term" value="F:metal ion binding"/>
    <property type="evidence" value="ECO:0007669"/>
    <property type="project" value="UniProtKB-KW"/>
</dbReference>
<keyword evidence="10" id="KW-0479">Metal-binding</keyword>
<dbReference type="GO" id="GO:0032968">
    <property type="term" value="P:positive regulation of transcription elongation by RNA polymerase II"/>
    <property type="evidence" value="ECO:0007669"/>
    <property type="project" value="EnsemblFungi"/>
</dbReference>
<evidence type="ECO:0000256" key="22">
    <source>
        <dbReference type="ARBA" id="ARBA00033317"/>
    </source>
</evidence>
<dbReference type="GO" id="GO:0000076">
    <property type="term" value="P:DNA replication checkpoint signaling"/>
    <property type="evidence" value="ECO:0007669"/>
    <property type="project" value="EnsemblFungi"/>
</dbReference>
<feature type="region of interest" description="Disordered" evidence="23">
    <location>
        <begin position="28"/>
        <end position="47"/>
    </location>
</feature>
<dbReference type="InterPro" id="IPR036691">
    <property type="entry name" value="Endo/exonu/phosph_ase_sf"/>
</dbReference>
<dbReference type="GO" id="GO:0006260">
    <property type="term" value="P:DNA replication"/>
    <property type="evidence" value="ECO:0007669"/>
    <property type="project" value="EnsemblFungi"/>
</dbReference>
<comment type="catalytic activity">
    <reaction evidence="1">
        <text>Exonucleolytic cleavage of poly(A) to 5'-AMP.</text>
        <dbReference type="EC" id="3.1.13.4"/>
    </reaction>
</comment>
<evidence type="ECO:0000256" key="1">
    <source>
        <dbReference type="ARBA" id="ARBA00001663"/>
    </source>
</evidence>
<evidence type="ECO:0000256" key="19">
    <source>
        <dbReference type="ARBA" id="ARBA00023475"/>
    </source>
</evidence>
<dbReference type="GO" id="GO:0000289">
    <property type="term" value="P:nuclear-transcribed mRNA poly(A) tail shortening"/>
    <property type="evidence" value="ECO:0007669"/>
    <property type="project" value="EnsemblFungi"/>
</dbReference>
<dbReference type="InterPro" id="IPR001611">
    <property type="entry name" value="Leu-rich_rpt"/>
</dbReference>
<dbReference type="OrthoDB" id="428734at2759"/>
<evidence type="ECO:0000256" key="10">
    <source>
        <dbReference type="ARBA" id="ARBA00022723"/>
    </source>
</evidence>
<dbReference type="Proteomes" id="UP000006310">
    <property type="component" value="Chromosome 4"/>
</dbReference>
<dbReference type="OMA" id="EHRMVAP"/>
<evidence type="ECO:0000256" key="15">
    <source>
        <dbReference type="ARBA" id="ARBA00022884"/>
    </source>
</evidence>
<dbReference type="HOGENOM" id="CLU_016428_4_1_1"/>
<reference evidence="25 26" key="1">
    <citation type="journal article" date="2011" name="Proc. Natl. Acad. Sci. U.S.A.">
        <title>Evolutionary erosion of yeast sex chromosomes by mating-type switching accidents.</title>
        <authorList>
            <person name="Gordon J.L."/>
            <person name="Armisen D."/>
            <person name="Proux-Wera E."/>
            <person name="Oheigeartaigh S.S."/>
            <person name="Byrne K.P."/>
            <person name="Wolfe K.H."/>
        </authorList>
    </citation>
    <scope>NUCLEOTIDE SEQUENCE [LARGE SCALE GENOMIC DNA]</scope>
    <source>
        <strain evidence="26">ATCC MYA-139 / BCRC 22969 / CBS 8797 / CCRC 22969 / KCTC 17520 / NBRC 10181 / NCYC 3082</strain>
    </source>
</reference>
<dbReference type="Gene3D" id="3.60.10.10">
    <property type="entry name" value="Endonuclease/exonuclease/phosphatase"/>
    <property type="match status" value="1"/>
</dbReference>
<evidence type="ECO:0000256" key="5">
    <source>
        <dbReference type="ARBA" id="ARBA00010774"/>
    </source>
</evidence>
<comment type="cofactor">
    <cofactor evidence="2">
        <name>Mg(2+)</name>
        <dbReference type="ChEBI" id="CHEBI:18420"/>
    </cofactor>
</comment>
<dbReference type="PANTHER" id="PTHR12121:SF100">
    <property type="entry name" value="POLY(A)-SPECIFIC RIBONUCLEASE"/>
    <property type="match status" value="1"/>
</dbReference>
<keyword evidence="15" id="KW-0694">RNA-binding</keyword>
<keyword evidence="13" id="KW-0269">Exonuclease</keyword>
<evidence type="ECO:0000256" key="7">
    <source>
        <dbReference type="ARBA" id="ARBA00022490"/>
    </source>
</evidence>
<dbReference type="EMBL" id="HE978317">
    <property type="protein sequence ID" value="CCK70223.1"/>
    <property type="molecule type" value="Genomic_DNA"/>
</dbReference>
<evidence type="ECO:0000256" key="3">
    <source>
        <dbReference type="ARBA" id="ARBA00004123"/>
    </source>
</evidence>
<dbReference type="SMART" id="SM00369">
    <property type="entry name" value="LRR_TYP"/>
    <property type="match status" value="2"/>
</dbReference>
<comment type="similarity">
    <text evidence="5">Belongs to the CCR4/nocturin family.</text>
</comment>
<comment type="subcellular location">
    <subcellularLocation>
        <location evidence="4">Cytoplasm</location>
    </subcellularLocation>
    <subcellularLocation>
        <location evidence="3">Nucleus</location>
    </subcellularLocation>
</comment>
<evidence type="ECO:0000313" key="26">
    <source>
        <dbReference type="Proteomes" id="UP000006310"/>
    </source>
</evidence>
<dbReference type="GO" id="GO:0000932">
    <property type="term" value="C:P-body"/>
    <property type="evidence" value="ECO:0007669"/>
    <property type="project" value="EnsemblFungi"/>
</dbReference>
<dbReference type="Pfam" id="PF13855">
    <property type="entry name" value="LRR_8"/>
    <property type="match status" value="1"/>
</dbReference>
<evidence type="ECO:0000256" key="23">
    <source>
        <dbReference type="SAM" id="MobiDB-lite"/>
    </source>
</evidence>
<evidence type="ECO:0000256" key="18">
    <source>
        <dbReference type="ARBA" id="ARBA00023242"/>
    </source>
</evidence>
<dbReference type="GO" id="GO:0006368">
    <property type="term" value="P:transcription elongation by RNA polymerase II"/>
    <property type="evidence" value="ECO:0007669"/>
    <property type="project" value="EnsemblFungi"/>
</dbReference>
<keyword evidence="9" id="KW-0540">Nuclease</keyword>